<proteinExistence type="predicted"/>
<evidence type="ECO:0000259" key="2">
    <source>
        <dbReference type="Pfam" id="PF03457"/>
    </source>
</evidence>
<sequence>MLHRRRKEAAQGTLSPTYARALDVIPGWREQSTKRADDETRWKQRLKEVQKYRAAGNDWPRHNKTDDRAERVLGVWLHTQRINDRAGKLGPVKKNQLDEGLPGWRQGRPRRGGLAQADRG</sequence>
<dbReference type="EMBL" id="CP047898">
    <property type="protein sequence ID" value="QHK19731.1"/>
    <property type="molecule type" value="Genomic_DNA"/>
</dbReference>
<dbReference type="Proteomes" id="UP000464186">
    <property type="component" value="Chromosome"/>
</dbReference>
<feature type="region of interest" description="Disordered" evidence="1">
    <location>
        <begin position="87"/>
        <end position="120"/>
    </location>
</feature>
<name>A0A6P1NSH1_9MICC</name>
<evidence type="ECO:0000256" key="1">
    <source>
        <dbReference type="SAM" id="MobiDB-lite"/>
    </source>
</evidence>
<dbReference type="KEGG" id="psey:GU243_08315"/>
<organism evidence="3 4">
    <name type="scientific">Pseudarthrobacter psychrotolerans</name>
    <dbReference type="NCBI Taxonomy" id="2697569"/>
    <lineage>
        <taxon>Bacteria</taxon>
        <taxon>Bacillati</taxon>
        <taxon>Actinomycetota</taxon>
        <taxon>Actinomycetes</taxon>
        <taxon>Micrococcales</taxon>
        <taxon>Micrococcaceae</taxon>
        <taxon>Pseudarthrobacter</taxon>
    </lineage>
</organism>
<accession>A0A6P1NSH1</accession>
<dbReference type="Gene3D" id="6.10.140.530">
    <property type="match status" value="1"/>
</dbReference>
<protein>
    <recommendedName>
        <fullName evidence="2">Helicase-associated domain-containing protein</fullName>
    </recommendedName>
</protein>
<keyword evidence="4" id="KW-1185">Reference proteome</keyword>
<dbReference type="Pfam" id="PF03457">
    <property type="entry name" value="HA"/>
    <property type="match status" value="1"/>
</dbReference>
<feature type="domain" description="Helicase-associated" evidence="2">
    <location>
        <begin position="39"/>
        <end position="99"/>
    </location>
</feature>
<dbReference type="InterPro" id="IPR005114">
    <property type="entry name" value="Helicase_assoc"/>
</dbReference>
<dbReference type="AlphaFoldDB" id="A0A6P1NSH1"/>
<evidence type="ECO:0000313" key="4">
    <source>
        <dbReference type="Proteomes" id="UP000464186"/>
    </source>
</evidence>
<gene>
    <name evidence="3" type="ORF">GU243_08315</name>
</gene>
<reference evidence="3 4" key="1">
    <citation type="submission" date="2020-01" db="EMBL/GenBank/DDBJ databases">
        <title>Pseudarthrobacter psychrotolerans sp. nov., isolated from antarctic soil.</title>
        <authorList>
            <person name="Shin Y."/>
            <person name="Park W."/>
        </authorList>
    </citation>
    <scope>NUCLEOTIDE SEQUENCE [LARGE SCALE GENOMIC DNA]</scope>
    <source>
        <strain evidence="3 4">YJ56</strain>
    </source>
</reference>
<evidence type="ECO:0000313" key="3">
    <source>
        <dbReference type="EMBL" id="QHK19731.1"/>
    </source>
</evidence>